<comment type="caution">
    <text evidence="1">The sequence shown here is derived from an EMBL/GenBank/DDBJ whole genome shotgun (WGS) entry which is preliminary data.</text>
</comment>
<proteinExistence type="predicted"/>
<gene>
    <name evidence="1" type="ORF">DSO57_1022163</name>
</gene>
<accession>A0ACC2RI05</accession>
<evidence type="ECO:0000313" key="1">
    <source>
        <dbReference type="EMBL" id="KAJ9049661.1"/>
    </source>
</evidence>
<protein>
    <submittedName>
        <fullName evidence="1">Uncharacterized protein</fullName>
    </submittedName>
</protein>
<evidence type="ECO:0000313" key="2">
    <source>
        <dbReference type="Proteomes" id="UP001165960"/>
    </source>
</evidence>
<organism evidence="1 2">
    <name type="scientific">Entomophthora muscae</name>
    <dbReference type="NCBI Taxonomy" id="34485"/>
    <lineage>
        <taxon>Eukaryota</taxon>
        <taxon>Fungi</taxon>
        <taxon>Fungi incertae sedis</taxon>
        <taxon>Zoopagomycota</taxon>
        <taxon>Entomophthoromycotina</taxon>
        <taxon>Entomophthoromycetes</taxon>
        <taxon>Entomophthorales</taxon>
        <taxon>Entomophthoraceae</taxon>
        <taxon>Entomophthora</taxon>
    </lineage>
</organism>
<dbReference type="EMBL" id="QTSX02007210">
    <property type="protein sequence ID" value="KAJ9049661.1"/>
    <property type="molecule type" value="Genomic_DNA"/>
</dbReference>
<name>A0ACC2RI05_9FUNG</name>
<reference evidence="1" key="1">
    <citation type="submission" date="2022-04" db="EMBL/GenBank/DDBJ databases">
        <title>Genome of the entomopathogenic fungus Entomophthora muscae.</title>
        <authorList>
            <person name="Elya C."/>
            <person name="Lovett B.R."/>
            <person name="Lee E."/>
            <person name="Macias A.M."/>
            <person name="Hajek A.E."/>
            <person name="De Bivort B.L."/>
            <person name="Kasson M.T."/>
            <person name="De Fine Licht H.H."/>
            <person name="Stajich J.E."/>
        </authorList>
    </citation>
    <scope>NUCLEOTIDE SEQUENCE</scope>
    <source>
        <strain evidence="1">Berkeley</strain>
    </source>
</reference>
<dbReference type="Proteomes" id="UP001165960">
    <property type="component" value="Unassembled WGS sequence"/>
</dbReference>
<sequence length="719" mass="79676">MTFFSSSTVLAKKSFFIKKRSALFSMVTKQPADAGTNDDAQDEKKCESSGKKDPSNKPRLRNRNHRKGDSSGKVKSKASPGQDNSDDDENTICFICANPITYYAFGPCDHKCCFKCCLRTRALYKSRLCPVCKSDQPFVIFSEDPEKKSHTYDLSSMFSDPKLDIFFDTPGAQNSTADLLKFNCPYEGCKFVSKEGYLVLKAHASSEHNKNFCDLCVTHKRVFYCEHLLYSRDELQLHIKRGSPIGKKSTKKKDDGFRGHPYCAFCKERFYDSDALFEHCRKNHEECFLCKRENPADRSQYQNYQALENHFSLDHYLCKEKECLDKRFIVFSSEIDLQAHTAEEHSDKLAGFQRVRQKQARQINFNVTFTDRNQEGASSSQPRARQNGHEGSRPPAHLSEAENSRRIRAPAGFGISSFPQTEQPIHSEPAPSSHSYNPAPDQTGASWPSLDGSTVPASALSTLPASRSTKGQSAAKNDTESWPGLPSTSRAAVAKPTAKPKDNLKQYSKQLLDKRPPLPKQPAQPIVLPPPLPSAPSSSSKDFIVPFSLQNTVSGFVLRKAEKLDVFLSLVELFRSGTIGASEFVGQLDALFQQSGSNTTKLLSEAMSKTVSGLVELLDKSLSKSLSNAYISYRSKVSSFPELPSALKPSDSQPTTRKVLVIKEKSKVLPRPVKKPVLQPAQPIPGFPSLPSSSQSNLGLLGAGNGSKPKGKKVVWTNL</sequence>
<keyword evidence="2" id="KW-1185">Reference proteome</keyword>